<feature type="transmembrane region" description="Helical" evidence="6">
    <location>
        <begin position="12"/>
        <end position="32"/>
    </location>
</feature>
<keyword evidence="6" id="KW-0812">Transmembrane</keyword>
<keyword evidence="10" id="KW-1185">Reference proteome</keyword>
<dbReference type="InterPro" id="IPR004089">
    <property type="entry name" value="MCPsignal_dom"/>
</dbReference>
<dbReference type="STRING" id="265072.Mfla_2154"/>
<sequence>MKFSDLRIGVRLGAGFAVILLLMMIMVAFGLAQLANVGSTAKQVVETELKKERITTEWVSNATQNGLRTLAAIKSSDAAMYDMYIQQIAETARANDSLKQQLETLLVKPEGKAKFADAKEKADAFSKVRSELLQLRKDGAEASLIEKNVQEVFLPARKAYFDSMNELLEFERHLIDEAGADIQRVKNAASLWMLVIGLVAVVLGAIFAWRLSLGITRPLANAVKLAETVAAGDLTSTLAIDSKDEIGQLLNALKSMNDNLARIVSEVRSGTETIATASSQIASGNLDLSSRTEEQASSLEETASAMEELTSTVKQNADNAQQANQLAVSASGIATQGGEVVDQVIATMQSISESSKRIADIIGVIDGIAFQTNILALNAAVEAARAGEQGRGFAVVASEVRNLAQRSANAAKEIKGLITDSVESVDAGSRLVEQAGTTMKHVVDSVQRVTDIVSEISAASHEQSTGIEQVNQAIVQMDEVTQQNAALVEEAAAASQSLQDQAASLAQAVSVFKVNGMQVQAAVHKVSKPKPVAVSKPKVVVASKPVTTTRTRTAMVPAVAGSADEWEEF</sequence>
<dbReference type="PANTHER" id="PTHR43531:SF14">
    <property type="entry name" value="METHYL-ACCEPTING CHEMOTAXIS PROTEIN I-RELATED"/>
    <property type="match status" value="1"/>
</dbReference>
<comment type="subcellular location">
    <subcellularLocation>
        <location evidence="1">Membrane</location>
    </subcellularLocation>
</comment>
<dbReference type="PANTHER" id="PTHR43531">
    <property type="entry name" value="PROTEIN ICFG"/>
    <property type="match status" value="1"/>
</dbReference>
<evidence type="ECO:0000256" key="3">
    <source>
        <dbReference type="ARBA" id="ARBA00029447"/>
    </source>
</evidence>
<dbReference type="GO" id="GO:0006935">
    <property type="term" value="P:chemotaxis"/>
    <property type="evidence" value="ECO:0007669"/>
    <property type="project" value="InterPro"/>
</dbReference>
<evidence type="ECO:0000256" key="4">
    <source>
        <dbReference type="PROSITE-ProRule" id="PRU00284"/>
    </source>
</evidence>
<dbReference type="EMBL" id="CP000284">
    <property type="protein sequence ID" value="ABE50421.1"/>
    <property type="molecule type" value="Genomic_DNA"/>
</dbReference>
<dbReference type="PRINTS" id="PR00260">
    <property type="entry name" value="CHEMTRNSDUCR"/>
</dbReference>
<dbReference type="InterPro" id="IPR047347">
    <property type="entry name" value="YvaQ-like_sensor"/>
</dbReference>
<feature type="transmembrane region" description="Helical" evidence="6">
    <location>
        <begin position="191"/>
        <end position="209"/>
    </location>
</feature>
<dbReference type="Proteomes" id="UP000002440">
    <property type="component" value="Chromosome"/>
</dbReference>
<dbReference type="InterPro" id="IPR004090">
    <property type="entry name" value="Chemotax_Me-accpt_rcpt"/>
</dbReference>
<dbReference type="AlphaFoldDB" id="Q1GZB6"/>
<evidence type="ECO:0000259" key="8">
    <source>
        <dbReference type="PROSITE" id="PS50885"/>
    </source>
</evidence>
<feature type="coiled-coil region" evidence="5">
    <location>
        <begin position="289"/>
        <end position="326"/>
    </location>
</feature>
<dbReference type="CDD" id="cd19411">
    <property type="entry name" value="MCP2201-like_sensor"/>
    <property type="match status" value="1"/>
</dbReference>
<keyword evidence="6" id="KW-1133">Transmembrane helix</keyword>
<dbReference type="HOGENOM" id="CLU_000445_107_16_4"/>
<keyword evidence="4" id="KW-0807">Transducer</keyword>
<dbReference type="SMART" id="SM00283">
    <property type="entry name" value="MA"/>
    <property type="match status" value="1"/>
</dbReference>
<name>Q1GZB6_METFK</name>
<evidence type="ECO:0000256" key="5">
    <source>
        <dbReference type="SAM" id="Coils"/>
    </source>
</evidence>
<dbReference type="SMART" id="SM00304">
    <property type="entry name" value="HAMP"/>
    <property type="match status" value="1"/>
</dbReference>
<dbReference type="FunFam" id="1.10.287.950:FF:000001">
    <property type="entry name" value="Methyl-accepting chemotaxis sensory transducer"/>
    <property type="match status" value="1"/>
</dbReference>
<dbReference type="GO" id="GO:0004888">
    <property type="term" value="F:transmembrane signaling receptor activity"/>
    <property type="evidence" value="ECO:0007669"/>
    <property type="project" value="InterPro"/>
</dbReference>
<evidence type="ECO:0000313" key="10">
    <source>
        <dbReference type="Proteomes" id="UP000002440"/>
    </source>
</evidence>
<dbReference type="Pfam" id="PF00015">
    <property type="entry name" value="MCPsignal"/>
    <property type="match status" value="1"/>
</dbReference>
<dbReference type="CDD" id="cd06225">
    <property type="entry name" value="HAMP"/>
    <property type="match status" value="1"/>
</dbReference>
<dbReference type="Pfam" id="PF12729">
    <property type="entry name" value="4HB_MCP_1"/>
    <property type="match status" value="1"/>
</dbReference>
<dbReference type="PROSITE" id="PS50111">
    <property type="entry name" value="CHEMOTAXIS_TRANSDUC_2"/>
    <property type="match status" value="1"/>
</dbReference>
<evidence type="ECO:0000259" key="7">
    <source>
        <dbReference type="PROSITE" id="PS50111"/>
    </source>
</evidence>
<dbReference type="eggNOG" id="COG5000">
    <property type="taxonomic scope" value="Bacteria"/>
</dbReference>
<dbReference type="Pfam" id="PF00672">
    <property type="entry name" value="HAMP"/>
    <property type="match status" value="1"/>
</dbReference>
<feature type="coiled-coil region" evidence="5">
    <location>
        <begin position="470"/>
        <end position="508"/>
    </location>
</feature>
<dbReference type="OrthoDB" id="8530258at2"/>
<dbReference type="InterPro" id="IPR003660">
    <property type="entry name" value="HAMP_dom"/>
</dbReference>
<evidence type="ECO:0000256" key="1">
    <source>
        <dbReference type="ARBA" id="ARBA00004370"/>
    </source>
</evidence>
<dbReference type="RefSeq" id="WP_011480375.1">
    <property type="nucleotide sequence ID" value="NC_007947.1"/>
</dbReference>
<organism evidence="9 10">
    <name type="scientific">Methylobacillus flagellatus (strain ATCC 51484 / DSM 6875 / VKM B-1610 / KT)</name>
    <dbReference type="NCBI Taxonomy" id="265072"/>
    <lineage>
        <taxon>Bacteria</taxon>
        <taxon>Pseudomonadati</taxon>
        <taxon>Pseudomonadota</taxon>
        <taxon>Betaproteobacteria</taxon>
        <taxon>Nitrosomonadales</taxon>
        <taxon>Methylophilaceae</taxon>
        <taxon>Methylobacillus</taxon>
    </lineage>
</organism>
<dbReference type="eggNOG" id="COG0840">
    <property type="taxonomic scope" value="Bacteria"/>
</dbReference>
<dbReference type="InterPro" id="IPR051310">
    <property type="entry name" value="MCP_chemotaxis"/>
</dbReference>
<evidence type="ECO:0000256" key="6">
    <source>
        <dbReference type="SAM" id="Phobius"/>
    </source>
</evidence>
<dbReference type="InterPro" id="IPR024478">
    <property type="entry name" value="HlyB_4HB_MCP"/>
</dbReference>
<dbReference type="CDD" id="cd11386">
    <property type="entry name" value="MCP_signal"/>
    <property type="match status" value="1"/>
</dbReference>
<dbReference type="PROSITE" id="PS50885">
    <property type="entry name" value="HAMP"/>
    <property type="match status" value="1"/>
</dbReference>
<gene>
    <name evidence="9" type="ordered locus">Mfla_2154</name>
</gene>
<evidence type="ECO:0000256" key="2">
    <source>
        <dbReference type="ARBA" id="ARBA00022481"/>
    </source>
</evidence>
<dbReference type="SUPFAM" id="SSF58104">
    <property type="entry name" value="Methyl-accepting chemotaxis protein (MCP) signaling domain"/>
    <property type="match status" value="1"/>
</dbReference>
<proteinExistence type="inferred from homology"/>
<comment type="similarity">
    <text evidence="3">Belongs to the methyl-accepting chemotaxis (MCP) protein family.</text>
</comment>
<dbReference type="Gene3D" id="1.10.287.950">
    <property type="entry name" value="Methyl-accepting chemotaxis protein"/>
    <property type="match status" value="1"/>
</dbReference>
<reference evidence="9 10" key="1">
    <citation type="submission" date="2006-03" db="EMBL/GenBank/DDBJ databases">
        <title>Complete sequence of Methylobacillus flagellatus KT.</title>
        <authorList>
            <consortium name="US DOE Joint Genome Institute"/>
            <person name="Copeland A."/>
            <person name="Lucas S."/>
            <person name="Lapidus A."/>
            <person name="Barry K."/>
            <person name="Detter J.C."/>
            <person name="Glavina del Rio T."/>
            <person name="Hammon N."/>
            <person name="Israni S."/>
            <person name="Dalin E."/>
            <person name="Tice H."/>
            <person name="Pitluck S."/>
            <person name="Brettin T."/>
            <person name="Bruce D."/>
            <person name="Han C."/>
            <person name="Tapia R."/>
            <person name="Saunders E."/>
            <person name="Gilna P."/>
            <person name="Schmutz J."/>
            <person name="Larimer F."/>
            <person name="Land M."/>
            <person name="Kyrpides N."/>
            <person name="Anderson I."/>
            <person name="Richardson P."/>
        </authorList>
    </citation>
    <scope>NUCLEOTIDE SEQUENCE [LARGE SCALE GENOMIC DNA]</scope>
    <source>
        <strain evidence="10">KT / ATCC 51484 / DSM 6875</strain>
    </source>
</reference>
<feature type="domain" description="HAMP" evidence="8">
    <location>
        <begin position="213"/>
        <end position="265"/>
    </location>
</feature>
<keyword evidence="5" id="KW-0175">Coiled coil</keyword>
<keyword evidence="6" id="KW-0472">Membrane</keyword>
<dbReference type="KEGG" id="mfa:Mfla_2154"/>
<feature type="domain" description="Methyl-accepting transducer" evidence="7">
    <location>
        <begin position="270"/>
        <end position="499"/>
    </location>
</feature>
<keyword evidence="2" id="KW-0488">Methylation</keyword>
<protein>
    <submittedName>
        <fullName evidence="9">Methyl-accepting chemotaxis sensory transducer</fullName>
    </submittedName>
</protein>
<accession>Q1GZB6</accession>
<dbReference type="GO" id="GO:0007165">
    <property type="term" value="P:signal transduction"/>
    <property type="evidence" value="ECO:0007669"/>
    <property type="project" value="UniProtKB-KW"/>
</dbReference>
<evidence type="ECO:0000313" key="9">
    <source>
        <dbReference type="EMBL" id="ABE50421.1"/>
    </source>
</evidence>
<dbReference type="GO" id="GO:0005886">
    <property type="term" value="C:plasma membrane"/>
    <property type="evidence" value="ECO:0007669"/>
    <property type="project" value="TreeGrafter"/>
</dbReference>